<name>A0A0L0W863_GOTPU</name>
<dbReference type="EMBL" id="LGSS01000014">
    <property type="protein sequence ID" value="KNF07636.1"/>
    <property type="molecule type" value="Genomic_DNA"/>
</dbReference>
<comment type="caution">
    <text evidence="1">The sequence shown here is derived from an EMBL/GenBank/DDBJ whole genome shotgun (WGS) entry which is preliminary data.</text>
</comment>
<evidence type="ECO:0000313" key="1">
    <source>
        <dbReference type="EMBL" id="KNF07636.1"/>
    </source>
</evidence>
<gene>
    <name evidence="1" type="ORF">CLPU_14c00540</name>
</gene>
<dbReference type="Proteomes" id="UP000037267">
    <property type="component" value="Unassembled WGS sequence"/>
</dbReference>
<dbReference type="AlphaFoldDB" id="A0A0L0W863"/>
<dbReference type="RefSeq" id="WP_050356073.1">
    <property type="nucleotide sequence ID" value="NZ_LGSS01000014.1"/>
</dbReference>
<keyword evidence="2" id="KW-1185">Reference proteome</keyword>
<protein>
    <submittedName>
        <fullName evidence="1">Uncharacterized protein</fullName>
    </submittedName>
</protein>
<organism evidence="1 2">
    <name type="scientific">Gottschalkia purinilytica</name>
    <name type="common">Clostridium purinilyticum</name>
    <dbReference type="NCBI Taxonomy" id="1503"/>
    <lineage>
        <taxon>Bacteria</taxon>
        <taxon>Bacillati</taxon>
        <taxon>Bacillota</taxon>
        <taxon>Tissierellia</taxon>
        <taxon>Tissierellales</taxon>
        <taxon>Gottschalkiaceae</taxon>
        <taxon>Gottschalkia</taxon>
    </lineage>
</organism>
<sequence>MDYLNNLENNLKEICNECCHKGTEKCSYRECNIGFADYVVQNIKNKSVYFIADGESLIPKSDFKYYDEKAIASGIANICRLCKECNEKHNEDCIIALTRRTLEYTQLKNKIAYPGNVILYLMNVSKERPEFSELIKQEYVRIG</sequence>
<dbReference type="STRING" id="1503.CLPU_14c00540"/>
<accession>A0A0L0W863</accession>
<dbReference type="OrthoDB" id="1681497at2"/>
<evidence type="ECO:0000313" key="2">
    <source>
        <dbReference type="Proteomes" id="UP000037267"/>
    </source>
</evidence>
<proteinExistence type="predicted"/>
<reference evidence="2" key="1">
    <citation type="submission" date="2015-07" db="EMBL/GenBank/DDBJ databases">
        <title>Draft genome sequence of the purine-degrading Gottschalkia purinilyticum DSM 1384 (formerly Clostridium purinilyticum).</title>
        <authorList>
            <person name="Poehlein A."/>
            <person name="Schiel-Bengelsdorf B."/>
            <person name="Bengelsdorf F.R."/>
            <person name="Daniel R."/>
            <person name="Duerre P."/>
        </authorList>
    </citation>
    <scope>NUCLEOTIDE SEQUENCE [LARGE SCALE GENOMIC DNA]</scope>
    <source>
        <strain evidence="2">DSM 1384</strain>
    </source>
</reference>